<dbReference type="OrthoDB" id="2437097at2759"/>
<dbReference type="InterPro" id="IPR009057">
    <property type="entry name" value="Homeodomain-like_sf"/>
</dbReference>
<dbReference type="InterPro" id="IPR001005">
    <property type="entry name" value="SANT/Myb"/>
</dbReference>
<evidence type="ECO:0000313" key="4">
    <source>
        <dbReference type="EMBL" id="KAG0264387.1"/>
    </source>
</evidence>
<name>A0A9P6U7V4_9FUNG</name>
<organism evidence="4 5">
    <name type="scientific">Actinomortierella ambigua</name>
    <dbReference type="NCBI Taxonomy" id="1343610"/>
    <lineage>
        <taxon>Eukaryota</taxon>
        <taxon>Fungi</taxon>
        <taxon>Fungi incertae sedis</taxon>
        <taxon>Mucoromycota</taxon>
        <taxon>Mortierellomycotina</taxon>
        <taxon>Mortierellomycetes</taxon>
        <taxon>Mortierellales</taxon>
        <taxon>Mortierellaceae</taxon>
        <taxon>Actinomortierella</taxon>
    </lineage>
</organism>
<dbReference type="SMART" id="SM00717">
    <property type="entry name" value="SANT"/>
    <property type="match status" value="4"/>
</dbReference>
<proteinExistence type="predicted"/>
<comment type="caution">
    <text evidence="4">The sequence shown here is derived from an EMBL/GenBank/DDBJ whole genome shotgun (WGS) entry which is preliminary data.</text>
</comment>
<evidence type="ECO:0000256" key="1">
    <source>
        <dbReference type="SAM" id="MobiDB-lite"/>
    </source>
</evidence>
<feature type="region of interest" description="Disordered" evidence="1">
    <location>
        <begin position="510"/>
        <end position="529"/>
    </location>
</feature>
<feature type="domain" description="Myb-like" evidence="2">
    <location>
        <begin position="330"/>
        <end position="380"/>
    </location>
</feature>
<sequence length="865" mass="99313">MSWTCKFQNASSPWRNVCWMKDARSMATTVPPPPRPQPQTATLEAQRDPTKKKKKMKPSIQWTKELDDQLRELGAQAGKTLAWHEVSNKLQISRSSLYARYCKLMDPRLEQLVQDEDRMRQLDHLVSFQLHWLDIAKIMHVPSFVLEAAFKRRHPAMASPHMSRLMKAADDPRYQLHPSSPSSTTTTTTTTRSMTNKNNKSRSRKNKKDSHNNNNTTIMYLGYPLEPWPEMDWQAISTELFKDKIEPEVLRANYQRCRVSQLRFSTKDHEHLRAAVLTQLKATPTPSQEEGLMEEEEDESRLDWDRIHHEGMGGRYSPGVCRHAWARQKEPNFPLNPWQEPEMITYWQQYLMQGQQWHLIARHLPNRTALDCRRDFQKLAKKADLLGDKFKQRVIDGLRARKGASGGGVPVKFPTFFFSATSWTPELDARLMTYYHEARAQFSPRVWDSVAARLNVGASALQCTHRVEKLQSEAAQRVNEAALEEGHDKLVQVTKDDAKKEQASPAVVMGDDHRPVQSNSWSKKASYRSSLTTEEKERLTHLVQTINPTQNNGWDKVSAQMPGRPIASLKVLWNEFQRAMIIDDPQGREAVERSVLRHGDGMWHAIGDDLTAWLYRHRGGSDSGLSAKESIPIDPKGAARVRPKMAKMLWTRLSQDRRHSPIWTPHQLEVLQKVVREVVVEGGEHDGGAAGAAGAENGRSLRPTIDDWLVIGRRVEGKSSLHCMTMWHQLQKDPKRAQQRLVAQAVLQHLWIHGRLPTTERDKAQWRKDNPGLPLQVPDVLLAQKLPPQRPEVVLAENPTDSPRKNDIWLSQWDDILEMAVERYGATHTNYLRLAEILGTTPHQVSCARHRMVRRNYLKSAGRRK</sequence>
<evidence type="ECO:0008006" key="6">
    <source>
        <dbReference type="Google" id="ProtNLM"/>
    </source>
</evidence>
<dbReference type="Proteomes" id="UP000807716">
    <property type="component" value="Unassembled WGS sequence"/>
</dbReference>
<accession>A0A9P6U7V4</accession>
<dbReference type="PROSITE" id="PS51294">
    <property type="entry name" value="HTH_MYB"/>
    <property type="match status" value="1"/>
</dbReference>
<protein>
    <recommendedName>
        <fullName evidence="6">Myb-like domain-containing protein</fullName>
    </recommendedName>
</protein>
<feature type="compositionally biased region" description="Basic residues" evidence="1">
    <location>
        <begin position="199"/>
        <end position="208"/>
    </location>
</feature>
<dbReference type="SUPFAM" id="SSF46689">
    <property type="entry name" value="Homeodomain-like"/>
    <property type="match status" value="2"/>
</dbReference>
<evidence type="ECO:0000259" key="2">
    <source>
        <dbReference type="PROSITE" id="PS50090"/>
    </source>
</evidence>
<feature type="domain" description="Myb-like" evidence="2">
    <location>
        <begin position="523"/>
        <end position="577"/>
    </location>
</feature>
<dbReference type="Gene3D" id="1.10.10.60">
    <property type="entry name" value="Homeodomain-like"/>
    <property type="match status" value="1"/>
</dbReference>
<evidence type="ECO:0000259" key="3">
    <source>
        <dbReference type="PROSITE" id="PS51294"/>
    </source>
</evidence>
<dbReference type="EMBL" id="JAAAJB010000140">
    <property type="protein sequence ID" value="KAG0264387.1"/>
    <property type="molecule type" value="Genomic_DNA"/>
</dbReference>
<dbReference type="InterPro" id="IPR017930">
    <property type="entry name" value="Myb_dom"/>
</dbReference>
<keyword evidence="5" id="KW-1185">Reference proteome</keyword>
<reference evidence="4" key="1">
    <citation type="journal article" date="2020" name="Fungal Divers.">
        <title>Resolving the Mortierellaceae phylogeny through synthesis of multi-gene phylogenetics and phylogenomics.</title>
        <authorList>
            <person name="Vandepol N."/>
            <person name="Liber J."/>
            <person name="Desiro A."/>
            <person name="Na H."/>
            <person name="Kennedy M."/>
            <person name="Barry K."/>
            <person name="Grigoriev I.V."/>
            <person name="Miller A.N."/>
            <person name="O'Donnell K."/>
            <person name="Stajich J.E."/>
            <person name="Bonito G."/>
        </authorList>
    </citation>
    <scope>NUCLEOTIDE SEQUENCE</scope>
    <source>
        <strain evidence="4">BC1065</strain>
    </source>
</reference>
<gene>
    <name evidence="4" type="ORF">DFQ27_001256</name>
</gene>
<feature type="compositionally biased region" description="Polar residues" evidence="1">
    <location>
        <begin position="516"/>
        <end position="529"/>
    </location>
</feature>
<feature type="region of interest" description="Disordered" evidence="1">
    <location>
        <begin position="26"/>
        <end position="58"/>
    </location>
</feature>
<feature type="domain" description="HTH myb-type" evidence="3">
    <location>
        <begin position="354"/>
        <end position="384"/>
    </location>
</feature>
<dbReference type="CDD" id="cd00167">
    <property type="entry name" value="SANT"/>
    <property type="match status" value="1"/>
</dbReference>
<evidence type="ECO:0000313" key="5">
    <source>
        <dbReference type="Proteomes" id="UP000807716"/>
    </source>
</evidence>
<feature type="region of interest" description="Disordered" evidence="1">
    <location>
        <begin position="172"/>
        <end position="215"/>
    </location>
</feature>
<dbReference type="AlphaFoldDB" id="A0A9P6U7V4"/>
<feature type="compositionally biased region" description="Low complexity" evidence="1">
    <location>
        <begin position="178"/>
        <end position="191"/>
    </location>
</feature>
<dbReference type="PANTHER" id="PTHR45614">
    <property type="entry name" value="MYB PROTEIN-RELATED"/>
    <property type="match status" value="1"/>
</dbReference>
<dbReference type="PROSITE" id="PS50090">
    <property type="entry name" value="MYB_LIKE"/>
    <property type="match status" value="2"/>
</dbReference>
<dbReference type="InterPro" id="IPR050560">
    <property type="entry name" value="MYB_TF"/>
</dbReference>